<protein>
    <submittedName>
        <fullName evidence="1">Uncharacterized protein</fullName>
    </submittedName>
</protein>
<dbReference type="EMBL" id="ABWK02000017">
    <property type="protein sequence ID" value="EEX68478.1"/>
    <property type="molecule type" value="Genomic_DNA"/>
</dbReference>
<keyword evidence="2" id="KW-1185">Reference proteome</keyword>
<comment type="caution">
    <text evidence="1">The sequence shown here is derived from an EMBL/GenBank/DDBJ whole genome shotgun (WGS) entry which is preliminary data.</text>
</comment>
<dbReference type="AlphaFoldDB" id="C9KN54"/>
<evidence type="ECO:0000313" key="1">
    <source>
        <dbReference type="EMBL" id="EEX68478.1"/>
    </source>
</evidence>
<evidence type="ECO:0000313" key="2">
    <source>
        <dbReference type="Proteomes" id="UP000003671"/>
    </source>
</evidence>
<dbReference type="STRING" id="500635.MITSMUL_04541"/>
<reference evidence="1" key="1">
    <citation type="submission" date="2009-09" db="EMBL/GenBank/DDBJ databases">
        <authorList>
            <person name="Weinstock G."/>
            <person name="Sodergren E."/>
            <person name="Clifton S."/>
            <person name="Fulton L."/>
            <person name="Fulton B."/>
            <person name="Courtney L."/>
            <person name="Fronick C."/>
            <person name="Harrison M."/>
            <person name="Strong C."/>
            <person name="Farmer C."/>
            <person name="Delahaunty K."/>
            <person name="Markovic C."/>
            <person name="Hall O."/>
            <person name="Minx P."/>
            <person name="Tomlinson C."/>
            <person name="Mitreva M."/>
            <person name="Nelson J."/>
            <person name="Hou S."/>
            <person name="Wollam A."/>
            <person name="Pepin K.H."/>
            <person name="Johnson M."/>
            <person name="Bhonagiri V."/>
            <person name="Nash W.E."/>
            <person name="Warren W."/>
            <person name="Chinwalla A."/>
            <person name="Mardis E.R."/>
            <person name="Wilson R.K."/>
        </authorList>
    </citation>
    <scope>NUCLEOTIDE SEQUENCE [LARGE SCALE GENOMIC DNA]</scope>
    <source>
        <strain evidence="1">DSM 20544</strain>
    </source>
</reference>
<dbReference type="Proteomes" id="UP000003671">
    <property type="component" value="Unassembled WGS sequence"/>
</dbReference>
<gene>
    <name evidence="1" type="ORF">MITSMUL_04541</name>
</gene>
<dbReference type="HOGENOM" id="CLU_2955489_0_0_9"/>
<accession>C9KN54</accession>
<organism evidence="1 2">
    <name type="scientific">Mitsuokella multacida DSM 20544</name>
    <dbReference type="NCBI Taxonomy" id="500635"/>
    <lineage>
        <taxon>Bacteria</taxon>
        <taxon>Bacillati</taxon>
        <taxon>Bacillota</taxon>
        <taxon>Negativicutes</taxon>
        <taxon>Selenomonadales</taxon>
        <taxon>Selenomonadaceae</taxon>
        <taxon>Mitsuokella</taxon>
    </lineage>
</organism>
<sequence>MAQLASEIFFFHDFFSCGRIFGNIFEIFVEIEVFSLAPRIIIEVTVLFWQSQGSKKKRV</sequence>
<name>C9KN54_9FIRM</name>
<proteinExistence type="predicted"/>